<accession>A0A6J1Q090</accession>
<keyword evidence="2" id="KW-1185">Reference proteome</keyword>
<proteinExistence type="predicted"/>
<evidence type="ECO:0000313" key="2">
    <source>
        <dbReference type="Proteomes" id="UP000504618"/>
    </source>
</evidence>
<gene>
    <name evidence="3" type="primary">LOC112456521</name>
</gene>
<dbReference type="SUPFAM" id="SSF56219">
    <property type="entry name" value="DNase I-like"/>
    <property type="match status" value="1"/>
</dbReference>
<dbReference type="InterPro" id="IPR005135">
    <property type="entry name" value="Endo/exonuclease/phosphatase"/>
</dbReference>
<evidence type="ECO:0000313" key="3">
    <source>
        <dbReference type="RefSeq" id="XP_024874886.1"/>
    </source>
</evidence>
<name>A0A6J1Q090_9HYME</name>
<dbReference type="PANTHER" id="PTHR47510">
    <property type="entry name" value="REVERSE TRANSCRIPTASE DOMAIN-CONTAINING PROTEIN"/>
    <property type="match status" value="1"/>
</dbReference>
<dbReference type="GeneID" id="112456521"/>
<dbReference type="PROSITE" id="PS50878">
    <property type="entry name" value="RT_POL"/>
    <property type="match status" value="1"/>
</dbReference>
<feature type="domain" description="Reverse transcriptase" evidence="1">
    <location>
        <begin position="449"/>
        <end position="704"/>
    </location>
</feature>
<dbReference type="GO" id="GO:0071897">
    <property type="term" value="P:DNA biosynthetic process"/>
    <property type="evidence" value="ECO:0007669"/>
    <property type="project" value="UniProtKB-ARBA"/>
</dbReference>
<dbReference type="InterPro" id="IPR000477">
    <property type="entry name" value="RT_dom"/>
</dbReference>
<dbReference type="InterPro" id="IPR036691">
    <property type="entry name" value="Endo/exonu/phosph_ase_sf"/>
</dbReference>
<reference evidence="3" key="1">
    <citation type="submission" date="2025-08" db="UniProtKB">
        <authorList>
            <consortium name="RefSeq"/>
        </authorList>
    </citation>
    <scope>IDENTIFICATION</scope>
    <source>
        <tissue evidence="3">Whole body</tissue>
    </source>
</reference>
<organism evidence="2 3">
    <name type="scientific">Temnothorax curvispinosus</name>
    <dbReference type="NCBI Taxonomy" id="300111"/>
    <lineage>
        <taxon>Eukaryota</taxon>
        <taxon>Metazoa</taxon>
        <taxon>Ecdysozoa</taxon>
        <taxon>Arthropoda</taxon>
        <taxon>Hexapoda</taxon>
        <taxon>Insecta</taxon>
        <taxon>Pterygota</taxon>
        <taxon>Neoptera</taxon>
        <taxon>Endopterygota</taxon>
        <taxon>Hymenoptera</taxon>
        <taxon>Apocrita</taxon>
        <taxon>Aculeata</taxon>
        <taxon>Formicoidea</taxon>
        <taxon>Formicidae</taxon>
        <taxon>Myrmicinae</taxon>
        <taxon>Temnothorax</taxon>
    </lineage>
</organism>
<dbReference type="PANTHER" id="PTHR47510:SF3">
    <property type="entry name" value="ENDO_EXONUCLEASE_PHOSPHATASE DOMAIN-CONTAINING PROTEIN"/>
    <property type="match status" value="1"/>
</dbReference>
<sequence length="819" mass="93321">MVNELSEFLRICHVNCQSLMAHLDEFQAYFGPTGYHIICLSETWLKPAVSDDLISLRGYQIFRCDRRGRNGGGVAFYISNSLQARILLHSEGVCDGRPEFLVAEISVGSSSKILLAVVYRPPHCGYLREFLDAFADLSTGYKHLIIFGDFNADLCSTTFDLTQILTFIEATNLYLVPYAPTHHTRSSSTLLDLCIVDDADKLISYGQCDACFLSAHDLISIKYRVRIEHHLRRKIVVRDFRSFDIDDFLNDLRGYDWNVLYQADNIDSKVSFLSDALTECYDRHAPLRIIQPKHFPAPWLTPDIKSVMKTRDRARRVQALVRSAKEKYYLNAFQDSSEPTAIWKKLRHLGLLKSKNVDKKLIFPTDELNEFFASVAAGSDGQQTHHPVYLGEETYEDSKFYWSNIEKTAVAKALLRIKSDAIGVNGLSCKLFIWALPCVLPVLTHIFNFSLTYGVYPRTWKTAIICPIPKVKCPSEMQDYRPISILCAVSKALERIATEQISRYMEETGALDPFQSAYRKGLSTQFALIRVLDDVRQAADGRMVTVAVFFYFTRAFDYVNHYRYYILIDKLRDLGLSTSALRWLCSYLNDRKQAVRDPITRTTSSERPVFTGVPQGSVLGPLLFVIYLIGFGRVLKHCKYHFYADDLVIYLHTELKNLTEAILRINENITSITHWATSNKLSLNPSKTKAMIMGTPRFISGLNLDVLPRIYINDAAISYCDTVQYLGVHITSSLSWEKHVTKKAAKANAILHQLKLCKHLLPLHLKLRLITTLILPLFDYCCADITLISCTLRLHYRTQPSSTKVFEYLCSVHLPGKTG</sequence>
<dbReference type="GO" id="GO:0003824">
    <property type="term" value="F:catalytic activity"/>
    <property type="evidence" value="ECO:0007669"/>
    <property type="project" value="InterPro"/>
</dbReference>
<evidence type="ECO:0000259" key="1">
    <source>
        <dbReference type="PROSITE" id="PS50878"/>
    </source>
</evidence>
<dbReference type="OrthoDB" id="7699669at2759"/>
<dbReference type="CDD" id="cd01650">
    <property type="entry name" value="RT_nLTR_like"/>
    <property type="match status" value="1"/>
</dbReference>
<dbReference type="RefSeq" id="XP_024874886.1">
    <property type="nucleotide sequence ID" value="XM_025019118.1"/>
</dbReference>
<dbReference type="InterPro" id="IPR043502">
    <property type="entry name" value="DNA/RNA_pol_sf"/>
</dbReference>
<dbReference type="Pfam" id="PF00078">
    <property type="entry name" value="RVT_1"/>
    <property type="match status" value="1"/>
</dbReference>
<dbReference type="Gene3D" id="3.60.10.10">
    <property type="entry name" value="Endonuclease/exonuclease/phosphatase"/>
    <property type="match status" value="1"/>
</dbReference>
<dbReference type="AlphaFoldDB" id="A0A6J1Q090"/>
<dbReference type="Proteomes" id="UP000504618">
    <property type="component" value="Unplaced"/>
</dbReference>
<dbReference type="Pfam" id="PF03372">
    <property type="entry name" value="Exo_endo_phos"/>
    <property type="match status" value="1"/>
</dbReference>
<protein>
    <submittedName>
        <fullName evidence="3">Uncharacterized protein LOC112456521</fullName>
    </submittedName>
</protein>
<dbReference type="SUPFAM" id="SSF56672">
    <property type="entry name" value="DNA/RNA polymerases"/>
    <property type="match status" value="1"/>
</dbReference>